<dbReference type="Gene3D" id="1.20.120.1780">
    <property type="entry name" value="UbiA prenyltransferase"/>
    <property type="match status" value="1"/>
</dbReference>
<feature type="transmembrane region" description="Helical" evidence="5">
    <location>
        <begin position="134"/>
        <end position="153"/>
    </location>
</feature>
<accession>A0A073B087</accession>
<dbReference type="eggNOG" id="COG0382">
    <property type="taxonomic scope" value="Bacteria"/>
</dbReference>
<gene>
    <name evidence="6" type="ORF">GU90_07205</name>
</gene>
<evidence type="ECO:0000256" key="4">
    <source>
        <dbReference type="ARBA" id="ARBA00023136"/>
    </source>
</evidence>
<keyword evidence="4 5" id="KW-0472">Membrane</keyword>
<dbReference type="EMBL" id="JNVU01000017">
    <property type="protein sequence ID" value="KEI44986.1"/>
    <property type="molecule type" value="Genomic_DNA"/>
</dbReference>
<evidence type="ECO:0000313" key="7">
    <source>
        <dbReference type="Proteomes" id="UP000031419"/>
    </source>
</evidence>
<feature type="transmembrane region" description="Helical" evidence="5">
    <location>
        <begin position="196"/>
        <end position="218"/>
    </location>
</feature>
<dbReference type="InterPro" id="IPR044878">
    <property type="entry name" value="UbiA_sf"/>
</dbReference>
<dbReference type="AlphaFoldDB" id="A0A073B087"/>
<evidence type="ECO:0000256" key="1">
    <source>
        <dbReference type="ARBA" id="ARBA00004141"/>
    </source>
</evidence>
<keyword evidence="7" id="KW-1185">Reference proteome</keyword>
<organism evidence="6 7">
    <name type="scientific">Saccharopolyspora rectivirgula</name>
    <dbReference type="NCBI Taxonomy" id="28042"/>
    <lineage>
        <taxon>Bacteria</taxon>
        <taxon>Bacillati</taxon>
        <taxon>Actinomycetota</taxon>
        <taxon>Actinomycetes</taxon>
        <taxon>Pseudonocardiales</taxon>
        <taxon>Pseudonocardiaceae</taxon>
        <taxon>Saccharopolyspora</taxon>
    </lineage>
</organism>
<protein>
    <submittedName>
        <fullName evidence="6">Membrane protein</fullName>
    </submittedName>
</protein>
<sequence>MRHVAEVGWALARASHPFPAVAVTAMAAGLGVTSGAAPGAAAVLAAAVFAGQLSVGWLNDLVDAERDAAVHRAGKPVAAGAVPRRVIWAATALSGVGAVVLSLPFGPAAAGAHLLALGSAWAYDLGVKGTALSVLPYVVSFGLLPVFITLAAADRFPPAWLAAAAALLGAGAHFANAQPDLADDRATGVRGLPHRLGTTGALVAAAALVLAATGVLLTAPEVRWQLLPVSAGVVGTGFLLSRRPGSRAAFRAIVLVALLNVAVLLSTGPPR</sequence>
<evidence type="ECO:0000256" key="3">
    <source>
        <dbReference type="ARBA" id="ARBA00022989"/>
    </source>
</evidence>
<proteinExistence type="predicted"/>
<dbReference type="STRING" id="28042.GU90_07205"/>
<feature type="transmembrane region" description="Helical" evidence="5">
    <location>
        <begin position="159"/>
        <end position="175"/>
    </location>
</feature>
<evidence type="ECO:0000256" key="2">
    <source>
        <dbReference type="ARBA" id="ARBA00022692"/>
    </source>
</evidence>
<comment type="caution">
    <text evidence="6">The sequence shown here is derived from an EMBL/GenBank/DDBJ whole genome shotgun (WGS) entry which is preliminary data.</text>
</comment>
<dbReference type="GO" id="GO:0016765">
    <property type="term" value="F:transferase activity, transferring alkyl or aryl (other than methyl) groups"/>
    <property type="evidence" value="ECO:0007669"/>
    <property type="project" value="InterPro"/>
</dbReference>
<dbReference type="Gene3D" id="1.10.357.140">
    <property type="entry name" value="UbiA prenyltransferase"/>
    <property type="match status" value="1"/>
</dbReference>
<dbReference type="Proteomes" id="UP000031419">
    <property type="component" value="Unassembled WGS sequence"/>
</dbReference>
<feature type="transmembrane region" description="Helical" evidence="5">
    <location>
        <begin position="224"/>
        <end position="241"/>
    </location>
</feature>
<keyword evidence="3 5" id="KW-1133">Transmembrane helix</keyword>
<dbReference type="RefSeq" id="WP_029722141.1">
    <property type="nucleotide sequence ID" value="NZ_JNVU01000017.1"/>
</dbReference>
<name>A0A073B087_9PSEU</name>
<dbReference type="GO" id="GO:0016020">
    <property type="term" value="C:membrane"/>
    <property type="evidence" value="ECO:0007669"/>
    <property type="project" value="UniProtKB-SubCell"/>
</dbReference>
<dbReference type="InterPro" id="IPR000537">
    <property type="entry name" value="UbiA_prenyltransferase"/>
</dbReference>
<reference evidence="6 7" key="1">
    <citation type="submission" date="2014-06" db="EMBL/GenBank/DDBJ databases">
        <title>Saccharopolyspora rectivirgula DSM-43113 Genome sequencing.</title>
        <authorList>
            <person name="Barrera C."/>
            <person name="Millon L."/>
            <person name="Rognon B."/>
            <person name="Zaugg C."/>
            <person name="Monod M."/>
        </authorList>
    </citation>
    <scope>NUCLEOTIDE SEQUENCE [LARGE SCALE GENOMIC DNA]</scope>
    <source>
        <strain evidence="6 7">DSM 43113</strain>
    </source>
</reference>
<evidence type="ECO:0000256" key="5">
    <source>
        <dbReference type="SAM" id="Phobius"/>
    </source>
</evidence>
<comment type="subcellular location">
    <subcellularLocation>
        <location evidence="1">Membrane</location>
        <topology evidence="1">Multi-pass membrane protein</topology>
    </subcellularLocation>
</comment>
<keyword evidence="2 5" id="KW-0812">Transmembrane</keyword>
<feature type="transmembrane region" description="Helical" evidence="5">
    <location>
        <begin position="248"/>
        <end position="268"/>
    </location>
</feature>
<dbReference type="Pfam" id="PF01040">
    <property type="entry name" value="UbiA"/>
    <property type="match status" value="1"/>
</dbReference>
<evidence type="ECO:0000313" key="6">
    <source>
        <dbReference type="EMBL" id="KEI44986.1"/>
    </source>
</evidence>